<dbReference type="EMBL" id="HBIU01035613">
    <property type="protein sequence ID" value="CAE0637605.1"/>
    <property type="molecule type" value="Transcribed_RNA"/>
</dbReference>
<evidence type="ECO:0000313" key="2">
    <source>
        <dbReference type="EMBL" id="CAE0637605.1"/>
    </source>
</evidence>
<evidence type="ECO:0000256" key="1">
    <source>
        <dbReference type="SAM" id="MobiDB-lite"/>
    </source>
</evidence>
<proteinExistence type="predicted"/>
<reference evidence="2" key="1">
    <citation type="submission" date="2021-01" db="EMBL/GenBank/DDBJ databases">
        <authorList>
            <person name="Corre E."/>
            <person name="Pelletier E."/>
            <person name="Niang G."/>
            <person name="Scheremetjew M."/>
            <person name="Finn R."/>
            <person name="Kale V."/>
            <person name="Holt S."/>
            <person name="Cochrane G."/>
            <person name="Meng A."/>
            <person name="Brown T."/>
            <person name="Cohen L."/>
        </authorList>
    </citation>
    <scope>NUCLEOTIDE SEQUENCE</scope>
    <source>
        <strain evidence="2">CCMP3107</strain>
    </source>
</reference>
<feature type="compositionally biased region" description="Acidic residues" evidence="1">
    <location>
        <begin position="1"/>
        <end position="14"/>
    </location>
</feature>
<name>A0A7S4DAC9_HETAK</name>
<accession>A0A7S4DAC9</accession>
<feature type="compositionally biased region" description="Basic and acidic residues" evidence="1">
    <location>
        <begin position="48"/>
        <end position="60"/>
    </location>
</feature>
<gene>
    <name evidence="2" type="ORF">HAKA00212_LOCUS16382</name>
</gene>
<feature type="region of interest" description="Disordered" evidence="1">
    <location>
        <begin position="1"/>
        <end position="106"/>
    </location>
</feature>
<sequence length="236" mass="25786">MEEVVEGEDVVEGEGSDRTRSMGGGTEGGLDTHTEQPSSTHLHKRRRVNDDGSHDDEEVKSAGGSHDDEEMESAGVNDDGSHDDEEVKSAGGSHDDEEMESAGGGPDAVVVGEACLFRYTLPAQQGGGFQLGIGIIKQLNLPERTVDVQWCPPKGTYQVSSWRDINILSMKFETRKISLQEADGSWPARKLKMMRVEPKDLLVCSLKINKDGRIGKNKHRVAAEEKTKEFYSSSSP</sequence>
<protein>
    <submittedName>
        <fullName evidence="2">Uncharacterized protein</fullName>
    </submittedName>
</protein>
<organism evidence="2">
    <name type="scientific">Heterosigma akashiwo</name>
    <name type="common">Chromophytic alga</name>
    <name type="synonym">Heterosigma carterae</name>
    <dbReference type="NCBI Taxonomy" id="2829"/>
    <lineage>
        <taxon>Eukaryota</taxon>
        <taxon>Sar</taxon>
        <taxon>Stramenopiles</taxon>
        <taxon>Ochrophyta</taxon>
        <taxon>Raphidophyceae</taxon>
        <taxon>Chattonellales</taxon>
        <taxon>Chattonellaceae</taxon>
        <taxon>Heterosigma</taxon>
    </lineage>
</organism>
<dbReference type="AlphaFoldDB" id="A0A7S4DAC9"/>